<accession>A0A9N9HKW2</accession>
<feature type="non-terminal residue" evidence="1">
    <location>
        <position position="72"/>
    </location>
</feature>
<comment type="caution">
    <text evidence="1">The sequence shown here is derived from an EMBL/GenBank/DDBJ whole genome shotgun (WGS) entry which is preliminary data.</text>
</comment>
<dbReference type="EMBL" id="CAJVPZ010018013">
    <property type="protein sequence ID" value="CAG8683993.1"/>
    <property type="molecule type" value="Genomic_DNA"/>
</dbReference>
<dbReference type="OrthoDB" id="2389101at2759"/>
<reference evidence="1" key="1">
    <citation type="submission" date="2021-06" db="EMBL/GenBank/DDBJ databases">
        <authorList>
            <person name="Kallberg Y."/>
            <person name="Tangrot J."/>
            <person name="Rosling A."/>
        </authorList>
    </citation>
    <scope>NUCLEOTIDE SEQUENCE</scope>
    <source>
        <strain evidence="1">IN212</strain>
    </source>
</reference>
<feature type="non-terminal residue" evidence="1">
    <location>
        <position position="1"/>
    </location>
</feature>
<dbReference type="AlphaFoldDB" id="A0A9N9HKW2"/>
<name>A0A9N9HKW2_9GLOM</name>
<dbReference type="Proteomes" id="UP000789396">
    <property type="component" value="Unassembled WGS sequence"/>
</dbReference>
<organism evidence="1 2">
    <name type="scientific">Racocetra fulgida</name>
    <dbReference type="NCBI Taxonomy" id="60492"/>
    <lineage>
        <taxon>Eukaryota</taxon>
        <taxon>Fungi</taxon>
        <taxon>Fungi incertae sedis</taxon>
        <taxon>Mucoromycota</taxon>
        <taxon>Glomeromycotina</taxon>
        <taxon>Glomeromycetes</taxon>
        <taxon>Diversisporales</taxon>
        <taxon>Gigasporaceae</taxon>
        <taxon>Racocetra</taxon>
    </lineage>
</organism>
<evidence type="ECO:0000313" key="2">
    <source>
        <dbReference type="Proteomes" id="UP000789396"/>
    </source>
</evidence>
<keyword evidence="2" id="KW-1185">Reference proteome</keyword>
<gene>
    <name evidence="1" type="ORF">RFULGI_LOCUS9735</name>
</gene>
<proteinExistence type="predicted"/>
<protein>
    <submittedName>
        <fullName evidence="1">10592_t:CDS:1</fullName>
    </submittedName>
</protein>
<evidence type="ECO:0000313" key="1">
    <source>
        <dbReference type="EMBL" id="CAG8683993.1"/>
    </source>
</evidence>
<sequence>LVSADLDLFEGEFNDKFLQINVETVNIEMGNELAIEQFFDIGMLERNQKEIIENDQIINSQRPTSNTNEDWS</sequence>